<reference evidence="2 3" key="1">
    <citation type="submission" date="2016-10" db="EMBL/GenBank/DDBJ databases">
        <authorList>
            <person name="de Groot N.N."/>
        </authorList>
    </citation>
    <scope>NUCLEOTIDE SEQUENCE [LARGE SCALE GENOMIC DNA]</scope>
    <source>
        <strain evidence="2 3">MT12</strain>
    </source>
</reference>
<gene>
    <name evidence="2" type="ORF">SAMN05444164_4709</name>
</gene>
<name>A0A1H5AKN8_9BRAD</name>
<dbReference type="OrthoDB" id="8239241at2"/>
<evidence type="ECO:0000313" key="3">
    <source>
        <dbReference type="Proteomes" id="UP000198992"/>
    </source>
</evidence>
<feature type="region of interest" description="Disordered" evidence="1">
    <location>
        <begin position="1"/>
        <end position="28"/>
    </location>
</feature>
<dbReference type="AlphaFoldDB" id="A0A1H5AKN8"/>
<proteinExistence type="predicted"/>
<accession>A0A1H5AKN8</accession>
<sequence length="97" mass="10279">MSKTSDIFGQACRPTSADAVRRPAPANDPLVPVMRSVVGLINESAGLVRHVAALGIALMLDTGRDPPRCRPAAAHISAPEASNIIRFPTPKTTKPRK</sequence>
<evidence type="ECO:0000256" key="1">
    <source>
        <dbReference type="SAM" id="MobiDB-lite"/>
    </source>
</evidence>
<dbReference type="EMBL" id="FNTH01000001">
    <property type="protein sequence ID" value="SED42371.1"/>
    <property type="molecule type" value="Genomic_DNA"/>
</dbReference>
<protein>
    <submittedName>
        <fullName evidence="2">Uncharacterized protein</fullName>
    </submittedName>
</protein>
<dbReference type="RefSeq" id="WP_092119788.1">
    <property type="nucleotide sequence ID" value="NZ_FNTH01000001.1"/>
</dbReference>
<evidence type="ECO:0000313" key="2">
    <source>
        <dbReference type="EMBL" id="SED42371.1"/>
    </source>
</evidence>
<organism evidence="2 3">
    <name type="scientific">Bradyrhizobium erythrophlei</name>
    <dbReference type="NCBI Taxonomy" id="1437360"/>
    <lineage>
        <taxon>Bacteria</taxon>
        <taxon>Pseudomonadati</taxon>
        <taxon>Pseudomonadota</taxon>
        <taxon>Alphaproteobacteria</taxon>
        <taxon>Hyphomicrobiales</taxon>
        <taxon>Nitrobacteraceae</taxon>
        <taxon>Bradyrhizobium</taxon>
    </lineage>
</organism>
<dbReference type="Proteomes" id="UP000198992">
    <property type="component" value="Unassembled WGS sequence"/>
</dbReference>